<organism evidence="2 3">
    <name type="scientific">Cronartium quercuum f. sp. fusiforme G11</name>
    <dbReference type="NCBI Taxonomy" id="708437"/>
    <lineage>
        <taxon>Eukaryota</taxon>
        <taxon>Fungi</taxon>
        <taxon>Dikarya</taxon>
        <taxon>Basidiomycota</taxon>
        <taxon>Pucciniomycotina</taxon>
        <taxon>Pucciniomycetes</taxon>
        <taxon>Pucciniales</taxon>
        <taxon>Coleosporiaceae</taxon>
        <taxon>Cronartium</taxon>
    </lineage>
</organism>
<dbReference type="EMBL" id="MU167402">
    <property type="protein sequence ID" value="KAG0141098.1"/>
    <property type="molecule type" value="Genomic_DNA"/>
</dbReference>
<evidence type="ECO:0000256" key="1">
    <source>
        <dbReference type="SAM" id="MobiDB-lite"/>
    </source>
</evidence>
<feature type="region of interest" description="Disordered" evidence="1">
    <location>
        <begin position="1"/>
        <end position="43"/>
    </location>
</feature>
<gene>
    <name evidence="2" type="ORF">CROQUDRAFT_664273</name>
</gene>
<dbReference type="Proteomes" id="UP000886653">
    <property type="component" value="Unassembled WGS sequence"/>
</dbReference>
<comment type="caution">
    <text evidence="2">The sequence shown here is derived from an EMBL/GenBank/DDBJ whole genome shotgun (WGS) entry which is preliminary data.</text>
</comment>
<dbReference type="AlphaFoldDB" id="A0A9P6T839"/>
<sequence>MPVQHSPPNARRPRPPPEDDPSDQSNVQEPFLTPTNRSRESLLPCDFETKDEDDLIAIDLQNLCLSTYT</sequence>
<reference evidence="2" key="1">
    <citation type="submission" date="2013-11" db="EMBL/GenBank/DDBJ databases">
        <title>Genome sequence of the fusiform rust pathogen reveals effectors for host alternation and coevolution with pine.</title>
        <authorList>
            <consortium name="DOE Joint Genome Institute"/>
            <person name="Smith K."/>
            <person name="Pendleton A."/>
            <person name="Kubisiak T."/>
            <person name="Anderson C."/>
            <person name="Salamov A."/>
            <person name="Aerts A."/>
            <person name="Riley R."/>
            <person name="Clum A."/>
            <person name="Lindquist E."/>
            <person name="Ence D."/>
            <person name="Campbell M."/>
            <person name="Kronenberg Z."/>
            <person name="Feau N."/>
            <person name="Dhillon B."/>
            <person name="Hamelin R."/>
            <person name="Burleigh J."/>
            <person name="Smith J."/>
            <person name="Yandell M."/>
            <person name="Nelson C."/>
            <person name="Grigoriev I."/>
            <person name="Davis J."/>
        </authorList>
    </citation>
    <scope>NUCLEOTIDE SEQUENCE</scope>
    <source>
        <strain evidence="2">G11</strain>
    </source>
</reference>
<proteinExistence type="predicted"/>
<evidence type="ECO:0000313" key="3">
    <source>
        <dbReference type="Proteomes" id="UP000886653"/>
    </source>
</evidence>
<protein>
    <submittedName>
        <fullName evidence="2">Uncharacterized protein</fullName>
    </submittedName>
</protein>
<accession>A0A9P6T839</accession>
<evidence type="ECO:0000313" key="2">
    <source>
        <dbReference type="EMBL" id="KAG0141098.1"/>
    </source>
</evidence>
<keyword evidence="3" id="KW-1185">Reference proteome</keyword>
<name>A0A9P6T839_9BASI</name>